<evidence type="ECO:0000313" key="2">
    <source>
        <dbReference type="EMBL" id="OXA37773.1"/>
    </source>
</evidence>
<dbReference type="Proteomes" id="UP000198287">
    <property type="component" value="Unassembled WGS sequence"/>
</dbReference>
<keyword evidence="1" id="KW-0812">Transmembrane</keyword>
<protein>
    <submittedName>
        <fullName evidence="2">Uncharacterized protein</fullName>
    </submittedName>
</protein>
<evidence type="ECO:0000313" key="3">
    <source>
        <dbReference type="Proteomes" id="UP000198287"/>
    </source>
</evidence>
<keyword evidence="1" id="KW-0472">Membrane</keyword>
<keyword evidence="3" id="KW-1185">Reference proteome</keyword>
<comment type="caution">
    <text evidence="2">The sequence shown here is derived from an EMBL/GenBank/DDBJ whole genome shotgun (WGS) entry which is preliminary data.</text>
</comment>
<reference evidence="2 3" key="1">
    <citation type="submission" date="2015-12" db="EMBL/GenBank/DDBJ databases">
        <title>The genome of Folsomia candida.</title>
        <authorList>
            <person name="Faddeeva A."/>
            <person name="Derks M.F."/>
            <person name="Anvar Y."/>
            <person name="Smit S."/>
            <person name="Van Straalen N."/>
            <person name="Roelofs D."/>
        </authorList>
    </citation>
    <scope>NUCLEOTIDE SEQUENCE [LARGE SCALE GENOMIC DNA]</scope>
    <source>
        <strain evidence="2 3">VU population</strain>
        <tissue evidence="2">Whole body</tissue>
    </source>
</reference>
<proteinExistence type="predicted"/>
<accession>A0A226CXU6</accession>
<gene>
    <name evidence="2" type="ORF">Fcan01_27417</name>
</gene>
<dbReference type="AlphaFoldDB" id="A0A226CXU6"/>
<feature type="transmembrane region" description="Helical" evidence="1">
    <location>
        <begin position="195"/>
        <end position="216"/>
    </location>
</feature>
<name>A0A226CXU6_FOLCA</name>
<feature type="transmembrane region" description="Helical" evidence="1">
    <location>
        <begin position="69"/>
        <end position="89"/>
    </location>
</feature>
<evidence type="ECO:0000256" key="1">
    <source>
        <dbReference type="SAM" id="Phobius"/>
    </source>
</evidence>
<feature type="transmembrane region" description="Helical" evidence="1">
    <location>
        <begin position="128"/>
        <end position="150"/>
    </location>
</feature>
<sequence>MANLLRKMSSLFKLQSINFSRKTKIYISKHPSRYGKLRISLSLSITGAICVNGLYTIAFRDVGTLQTNFCYLFVIGFFLIVVSIIPIILDPDPFVSLLNGVRQFRNKKTSFLLVPDNLRKNWDFLHKMSVILSFAYGIGGSMALIGLTLLEPRLPPFLGSIIQSSDINESMMNAYGRFLILSVQAWSFISLAVTFSFQFVIIFFVSLHCVAERLAFMRR</sequence>
<dbReference type="EMBL" id="LNIX01000052">
    <property type="protein sequence ID" value="OXA37773.1"/>
    <property type="molecule type" value="Genomic_DNA"/>
</dbReference>
<feature type="transmembrane region" description="Helical" evidence="1">
    <location>
        <begin position="39"/>
        <end position="57"/>
    </location>
</feature>
<keyword evidence="1" id="KW-1133">Transmembrane helix</keyword>
<organism evidence="2 3">
    <name type="scientific">Folsomia candida</name>
    <name type="common">Springtail</name>
    <dbReference type="NCBI Taxonomy" id="158441"/>
    <lineage>
        <taxon>Eukaryota</taxon>
        <taxon>Metazoa</taxon>
        <taxon>Ecdysozoa</taxon>
        <taxon>Arthropoda</taxon>
        <taxon>Hexapoda</taxon>
        <taxon>Collembola</taxon>
        <taxon>Entomobryomorpha</taxon>
        <taxon>Isotomoidea</taxon>
        <taxon>Isotomidae</taxon>
        <taxon>Proisotominae</taxon>
        <taxon>Folsomia</taxon>
    </lineage>
</organism>